<keyword evidence="6" id="KW-1185">Reference proteome</keyword>
<dbReference type="GO" id="GO:0046872">
    <property type="term" value="F:metal ion binding"/>
    <property type="evidence" value="ECO:0007669"/>
    <property type="project" value="UniProtKB-KW"/>
</dbReference>
<evidence type="ECO:0000256" key="1">
    <source>
        <dbReference type="ARBA" id="ARBA00022723"/>
    </source>
</evidence>
<evidence type="ECO:0000256" key="2">
    <source>
        <dbReference type="ARBA" id="ARBA00023004"/>
    </source>
</evidence>
<proteinExistence type="predicted"/>
<dbReference type="InterPro" id="IPR017896">
    <property type="entry name" value="4Fe4S_Fe-S-bd"/>
</dbReference>
<evidence type="ECO:0000313" key="6">
    <source>
        <dbReference type="Proteomes" id="UP001063350"/>
    </source>
</evidence>
<dbReference type="RefSeq" id="WP_267928304.1">
    <property type="nucleotide sequence ID" value="NZ_AP024233.1"/>
</dbReference>
<feature type="domain" description="4Fe-4S ferredoxin-type" evidence="4">
    <location>
        <begin position="59"/>
        <end position="88"/>
    </location>
</feature>
<keyword evidence="3" id="KW-0411">Iron-sulfur</keyword>
<evidence type="ECO:0000259" key="4">
    <source>
        <dbReference type="PROSITE" id="PS51379"/>
    </source>
</evidence>
<evidence type="ECO:0000313" key="5">
    <source>
        <dbReference type="EMBL" id="BCO08401.1"/>
    </source>
</evidence>
<evidence type="ECO:0000256" key="3">
    <source>
        <dbReference type="ARBA" id="ARBA00023014"/>
    </source>
</evidence>
<dbReference type="SUPFAM" id="SSF54862">
    <property type="entry name" value="4Fe-4S ferredoxins"/>
    <property type="match status" value="1"/>
</dbReference>
<keyword evidence="1" id="KW-0479">Metal-binding</keyword>
<feature type="domain" description="4Fe-4S ferredoxin-type" evidence="4">
    <location>
        <begin position="89"/>
        <end position="117"/>
    </location>
</feature>
<sequence length="289" mass="31887">MREILIISGKGGTGKTSLTAAFSHLADNKIICDLDVDAPDLHLLLQPCHEQEVAFYAGNEARINQDGCTGCGTCAQMCRYNAIRQENDRFTVDPIRCEGCKVCVSFCPEQTIEFPEKHCGTWYVSTTRFGTMVHAQLFPGEENSGRLVALLKNEAKKLARENNIDLILSDGAPGIGCPVISSLSGANFAVLVTEPTPSGRHDLERVASLCDHFRIRSGVIINKADLNPDEAAMIEQYCRERNYPLLARLPHDPVITEAMVQERAVTELGETEIGREIRQAWTRIEELAG</sequence>
<reference evidence="5" key="1">
    <citation type="submission" date="2020-12" db="EMBL/GenBank/DDBJ databases">
        <title>Desulfobium dissulfuricans gen. nov., sp. nov., a novel mesophilic, sulfate-reducing bacterium isolated from a deep-sea hydrothermal vent.</title>
        <authorList>
            <person name="Hashimoto Y."/>
            <person name="Tame A."/>
            <person name="Sawayama S."/>
            <person name="Miyazaki J."/>
            <person name="Takai K."/>
            <person name="Nakagawa S."/>
        </authorList>
    </citation>
    <scope>NUCLEOTIDE SEQUENCE</scope>
    <source>
        <strain evidence="5">GF1</strain>
    </source>
</reference>
<keyword evidence="2" id="KW-0408">Iron</keyword>
<dbReference type="EMBL" id="AP024233">
    <property type="protein sequence ID" value="BCO08401.1"/>
    <property type="molecule type" value="Genomic_DNA"/>
</dbReference>
<dbReference type="Pfam" id="PF14697">
    <property type="entry name" value="Fer4_21"/>
    <property type="match status" value="1"/>
</dbReference>
<dbReference type="Gene3D" id="3.30.70.20">
    <property type="match status" value="1"/>
</dbReference>
<dbReference type="PANTHER" id="PTHR43534">
    <property type="entry name" value="MIND SUPERFAMILY P-LOOP ATPASE CONTAINING AN INSERTED FERREDOXIN DOMAIN"/>
    <property type="match status" value="1"/>
</dbReference>
<gene>
    <name evidence="5" type="ORF">GF1_07770</name>
</gene>
<organism evidence="5 6">
    <name type="scientific">Desulfolithobacter dissulfuricans</name>
    <dbReference type="NCBI Taxonomy" id="2795293"/>
    <lineage>
        <taxon>Bacteria</taxon>
        <taxon>Pseudomonadati</taxon>
        <taxon>Thermodesulfobacteriota</taxon>
        <taxon>Desulfobulbia</taxon>
        <taxon>Desulfobulbales</taxon>
        <taxon>Desulfobulbaceae</taxon>
        <taxon>Desulfolithobacter</taxon>
    </lineage>
</organism>
<dbReference type="PROSITE" id="PS51379">
    <property type="entry name" value="4FE4S_FER_2"/>
    <property type="match status" value="2"/>
</dbReference>
<name>A0A915TYY9_9BACT</name>
<protein>
    <submittedName>
        <fullName evidence="5">Cobyrinic acid a,c-diamide synthase</fullName>
    </submittedName>
</protein>
<dbReference type="CDD" id="cd03110">
    <property type="entry name" value="SIMIBI_bact_arch"/>
    <property type="match status" value="1"/>
</dbReference>
<dbReference type="Gene3D" id="3.40.50.300">
    <property type="entry name" value="P-loop containing nucleotide triphosphate hydrolases"/>
    <property type="match status" value="1"/>
</dbReference>
<dbReference type="InterPro" id="IPR027417">
    <property type="entry name" value="P-loop_NTPase"/>
</dbReference>
<dbReference type="PROSITE" id="PS00198">
    <property type="entry name" value="4FE4S_FER_1"/>
    <property type="match status" value="1"/>
</dbReference>
<dbReference type="PANTHER" id="PTHR43534:SF1">
    <property type="entry name" value="4FE-4S CLUSTER CONTAINING PARA FAMILY ATPASE PROTEIN"/>
    <property type="match status" value="1"/>
</dbReference>
<dbReference type="KEGG" id="ddu:GF1_07770"/>
<dbReference type="GO" id="GO:0051536">
    <property type="term" value="F:iron-sulfur cluster binding"/>
    <property type="evidence" value="ECO:0007669"/>
    <property type="project" value="UniProtKB-KW"/>
</dbReference>
<dbReference type="Proteomes" id="UP001063350">
    <property type="component" value="Chromosome"/>
</dbReference>
<dbReference type="SUPFAM" id="SSF52540">
    <property type="entry name" value="P-loop containing nucleoside triphosphate hydrolases"/>
    <property type="match status" value="1"/>
</dbReference>
<accession>A0A915TYY9</accession>
<dbReference type="AlphaFoldDB" id="A0A915TYY9"/>
<dbReference type="InterPro" id="IPR017900">
    <property type="entry name" value="4Fe4S_Fe_S_CS"/>
</dbReference>